<feature type="chain" id="PRO_5040205106" evidence="2">
    <location>
        <begin position="18"/>
        <end position="517"/>
    </location>
</feature>
<dbReference type="OrthoDB" id="7464143at2759"/>
<dbReference type="AlphaFoldDB" id="A0A9P0BX37"/>
<name>A0A9P0BX37_CHRIL</name>
<keyword evidence="2" id="KW-0732">Signal</keyword>
<organism evidence="3 4">
    <name type="scientific">Chrysodeixis includens</name>
    <name type="common">Soybean looper</name>
    <name type="synonym">Pseudoplusia includens</name>
    <dbReference type="NCBI Taxonomy" id="689277"/>
    <lineage>
        <taxon>Eukaryota</taxon>
        <taxon>Metazoa</taxon>
        <taxon>Ecdysozoa</taxon>
        <taxon>Arthropoda</taxon>
        <taxon>Hexapoda</taxon>
        <taxon>Insecta</taxon>
        <taxon>Pterygota</taxon>
        <taxon>Neoptera</taxon>
        <taxon>Endopterygota</taxon>
        <taxon>Lepidoptera</taxon>
        <taxon>Glossata</taxon>
        <taxon>Ditrysia</taxon>
        <taxon>Noctuoidea</taxon>
        <taxon>Noctuidae</taxon>
        <taxon>Plusiinae</taxon>
        <taxon>Chrysodeixis</taxon>
    </lineage>
</organism>
<evidence type="ECO:0000256" key="1">
    <source>
        <dbReference type="SAM" id="MobiDB-lite"/>
    </source>
</evidence>
<evidence type="ECO:0000313" key="4">
    <source>
        <dbReference type="Proteomes" id="UP001154114"/>
    </source>
</evidence>
<proteinExistence type="predicted"/>
<keyword evidence="4" id="KW-1185">Reference proteome</keyword>
<feature type="signal peptide" evidence="2">
    <location>
        <begin position="1"/>
        <end position="17"/>
    </location>
</feature>
<feature type="compositionally biased region" description="Low complexity" evidence="1">
    <location>
        <begin position="459"/>
        <end position="472"/>
    </location>
</feature>
<feature type="compositionally biased region" description="Low complexity" evidence="1">
    <location>
        <begin position="426"/>
        <end position="436"/>
    </location>
</feature>
<evidence type="ECO:0000313" key="3">
    <source>
        <dbReference type="EMBL" id="CAH0596466.1"/>
    </source>
</evidence>
<feature type="region of interest" description="Disordered" evidence="1">
    <location>
        <begin position="301"/>
        <end position="322"/>
    </location>
</feature>
<dbReference type="InterPro" id="IPR031959">
    <property type="entry name" value="DUF4779"/>
</dbReference>
<reference evidence="3" key="1">
    <citation type="submission" date="2021-12" db="EMBL/GenBank/DDBJ databases">
        <authorList>
            <person name="King R."/>
        </authorList>
    </citation>
    <scope>NUCLEOTIDE SEQUENCE</scope>
</reference>
<evidence type="ECO:0000256" key="2">
    <source>
        <dbReference type="SAM" id="SignalP"/>
    </source>
</evidence>
<sequence>MHRLILILCLTPRLSGSHEVQHQMYSHVTRKSRSNSPTVETSYVYSQYGNRPGQLSMYNNQVDKPNLYDFNLRKMKKSADKLGYDMSIMDSHASRELEDSFFPQTTPSMVKRDGDYELERALSDARYDSSRARSDNMVDKLKTLVHYQPSSDALHDVITMYDSGNDYHMDDDDVRTSSRSLYDNWPYFYHSPYEYEHIKDISDTEKAKDKRFAADTVKDVIPVHEHIENDSPHHYDSTPSYFRDRDNPIIGDEPFFSFVLNDYFDRSGDEDPLTFKGLHWGKDFDQDTYFPGTEDVKRNRRLEKDYYTTSRPPLTYPAPTRTSTSKITLAESVTQKYDNNLHEYDKYNTGQSSGSNYNSEFDNKANRYNGFKNFLDSFANKFGVEEHTQSNDYHHESNEDKGESRKGFRRVYHKDEYQEDNEFFDRNNSSTRTNNTGASKAHVNASEGILQSHAAAAVGNESSAANNSGNTNITKVEDSQKGHEAVSNVKNQFNKYIDVAKQAALRNNADYADQFKI</sequence>
<dbReference type="Pfam" id="PF16009">
    <property type="entry name" value="DUF4779"/>
    <property type="match status" value="1"/>
</dbReference>
<feature type="compositionally biased region" description="Basic and acidic residues" evidence="1">
    <location>
        <begin position="475"/>
        <end position="484"/>
    </location>
</feature>
<dbReference type="Proteomes" id="UP001154114">
    <property type="component" value="Chromosome 22"/>
</dbReference>
<protein>
    <submittedName>
        <fullName evidence="3">Uncharacterized protein</fullName>
    </submittedName>
</protein>
<gene>
    <name evidence="3" type="ORF">CINC_LOCUS7238</name>
</gene>
<feature type="region of interest" description="Disordered" evidence="1">
    <location>
        <begin position="459"/>
        <end position="485"/>
    </location>
</feature>
<dbReference type="EMBL" id="LR824025">
    <property type="protein sequence ID" value="CAH0596466.1"/>
    <property type="molecule type" value="Genomic_DNA"/>
</dbReference>
<feature type="region of interest" description="Disordered" evidence="1">
    <location>
        <begin position="419"/>
        <end position="443"/>
    </location>
</feature>
<accession>A0A9P0BX37</accession>